<dbReference type="AlphaFoldDB" id="A0A7S3ERE9"/>
<dbReference type="EMBL" id="HBHX01006964">
    <property type="protein sequence ID" value="CAE0103175.1"/>
    <property type="molecule type" value="Transcribed_RNA"/>
</dbReference>
<organism evidence="1">
    <name type="scientific">Haptolina ericina</name>
    <dbReference type="NCBI Taxonomy" id="156174"/>
    <lineage>
        <taxon>Eukaryota</taxon>
        <taxon>Haptista</taxon>
        <taxon>Haptophyta</taxon>
        <taxon>Prymnesiophyceae</taxon>
        <taxon>Prymnesiales</taxon>
        <taxon>Prymnesiaceae</taxon>
        <taxon>Haptolina</taxon>
    </lineage>
</organism>
<reference evidence="1" key="1">
    <citation type="submission" date="2021-01" db="EMBL/GenBank/DDBJ databases">
        <authorList>
            <person name="Corre E."/>
            <person name="Pelletier E."/>
            <person name="Niang G."/>
            <person name="Scheremetjew M."/>
            <person name="Finn R."/>
            <person name="Kale V."/>
            <person name="Holt S."/>
            <person name="Cochrane G."/>
            <person name="Meng A."/>
            <person name="Brown T."/>
            <person name="Cohen L."/>
        </authorList>
    </citation>
    <scope>NUCLEOTIDE SEQUENCE</scope>
    <source>
        <strain evidence="1">CCMP281</strain>
    </source>
</reference>
<evidence type="ECO:0000313" key="1">
    <source>
        <dbReference type="EMBL" id="CAE0103175.1"/>
    </source>
</evidence>
<protein>
    <submittedName>
        <fullName evidence="1">Uncharacterized protein</fullName>
    </submittedName>
</protein>
<gene>
    <name evidence="1" type="ORF">HERI1096_LOCUS3833</name>
</gene>
<dbReference type="Gene3D" id="2.30.30.140">
    <property type="match status" value="1"/>
</dbReference>
<sequence length="450" mass="49013">MMTLEIMQRTYRTRASPQTVLTAQKLPRHDLSPFGPSSFFSGFAATAVLLLSFVQPCACRLLSVSPCSCRQVPNVSDESANLVKVIYLQRDKPYHGVVKAIGAGAKNAIDANRAVRVGEAGVMVGVGYHRTTRGVVEKYKSEKRLAEDTERKYENSYYVATQALLDAFRGHGAGVEEYETIPFLPRTTKGKARPAGAASIDLGTSAHFDVSDAFRCWSGWGLAQPEVGEPEEWWLLFPDVGLAIRLCHGALVSWDGRVQRHCSSVPVGLPVGQHLYSFFVGIGCGVAKVARAQQEWEWASEADGVLAALPLAARDVVWVKWHGVGRGDGMGRGDVWRRRVGVVESVGAEGVAVTLEDESVPFVISWDRVKNCVVRAGAITRACELCGEALVGLRVCVFWAADDACYYGCVTAFDGVRHTVVYDDGDVQHEVLPCEDTPSYRVVTTARSVV</sequence>
<proteinExistence type="predicted"/>
<accession>A0A7S3ERE9</accession>
<name>A0A7S3ERE9_9EUKA</name>